<sequence>MGDITKRADPICMKSQFRMLPDATSSSSGAVQNDEFRPQNNTRFASKRDFNITELLIDLVTSGSVVPFTFPHTNGRWRCPFFLIGIHNRSIDMWFVACVKSCIAATLESCKHSMLFSTTIMHPTILCGTPND</sequence>
<evidence type="ECO:0000313" key="1">
    <source>
        <dbReference type="EMBL" id="GBO33237.1"/>
    </source>
</evidence>
<reference evidence="1 2" key="1">
    <citation type="journal article" date="2019" name="Sci. Rep.">
        <title>Orb-weaving spider Araneus ventricosus genome elucidates the spidroin gene catalogue.</title>
        <authorList>
            <person name="Kono N."/>
            <person name="Nakamura H."/>
            <person name="Ohtoshi R."/>
            <person name="Moran D.A.P."/>
            <person name="Shinohara A."/>
            <person name="Yoshida Y."/>
            <person name="Fujiwara M."/>
            <person name="Mori M."/>
            <person name="Tomita M."/>
            <person name="Arakawa K."/>
        </authorList>
    </citation>
    <scope>NUCLEOTIDE SEQUENCE [LARGE SCALE GENOMIC DNA]</scope>
</reference>
<gene>
    <name evidence="1" type="ORF">AVEN_262987_1</name>
</gene>
<name>A0A4Y2WB50_ARAVE</name>
<keyword evidence="2" id="KW-1185">Reference proteome</keyword>
<comment type="caution">
    <text evidence="1">The sequence shown here is derived from an EMBL/GenBank/DDBJ whole genome shotgun (WGS) entry which is preliminary data.</text>
</comment>
<accession>A0A4Y2WB50</accession>
<dbReference type="Proteomes" id="UP000499080">
    <property type="component" value="Unassembled WGS sequence"/>
</dbReference>
<organism evidence="1 2">
    <name type="scientific">Araneus ventricosus</name>
    <name type="common">Orbweaver spider</name>
    <name type="synonym">Epeira ventricosa</name>
    <dbReference type="NCBI Taxonomy" id="182803"/>
    <lineage>
        <taxon>Eukaryota</taxon>
        <taxon>Metazoa</taxon>
        <taxon>Ecdysozoa</taxon>
        <taxon>Arthropoda</taxon>
        <taxon>Chelicerata</taxon>
        <taxon>Arachnida</taxon>
        <taxon>Araneae</taxon>
        <taxon>Araneomorphae</taxon>
        <taxon>Entelegynae</taxon>
        <taxon>Araneoidea</taxon>
        <taxon>Araneidae</taxon>
        <taxon>Araneus</taxon>
    </lineage>
</organism>
<dbReference type="EMBL" id="BGPR01056778">
    <property type="protein sequence ID" value="GBO33237.1"/>
    <property type="molecule type" value="Genomic_DNA"/>
</dbReference>
<proteinExistence type="predicted"/>
<dbReference type="AlphaFoldDB" id="A0A4Y2WB50"/>
<protein>
    <submittedName>
        <fullName evidence="1">Uncharacterized protein</fullName>
    </submittedName>
</protein>
<evidence type="ECO:0000313" key="2">
    <source>
        <dbReference type="Proteomes" id="UP000499080"/>
    </source>
</evidence>